<evidence type="ECO:0000313" key="2">
    <source>
        <dbReference type="Proteomes" id="UP001165296"/>
    </source>
</evidence>
<reference evidence="1" key="1">
    <citation type="submission" date="2021-10" db="EMBL/GenBank/DDBJ databases">
        <authorList>
            <person name="Dean J.D."/>
            <person name="Kim M.K."/>
            <person name="Newey C.N."/>
            <person name="Stoker T.S."/>
            <person name="Thompson D.W."/>
            <person name="Grose J.H."/>
        </authorList>
    </citation>
    <scope>NUCLEOTIDE SEQUENCE</scope>
    <source>
        <strain evidence="1">BT178</strain>
    </source>
</reference>
<sequence length="204" mass="22487">MNTALLTLADLRTALQFYLTAGLIHPHTIAALEEAANKALQERYTVVDVNYLIEEFENSAFYYRAEEYGIAFMQSESVYALEQLVVDLVGFAAGRFQPEPLTVVFAPEPNGTMSFEQGGVFYERALFAEGHYLDNLLQLCNEAIVAKSGEAALLTPLYMSDGETQPVVLLSAEHLQTAQRSGMVASWYRPHGSSTSPIKNPGAR</sequence>
<organism evidence="1 2">
    <name type="scientific">Hymenobacter lucidus</name>
    <dbReference type="NCBI Taxonomy" id="2880930"/>
    <lineage>
        <taxon>Bacteria</taxon>
        <taxon>Pseudomonadati</taxon>
        <taxon>Bacteroidota</taxon>
        <taxon>Cytophagia</taxon>
        <taxon>Cytophagales</taxon>
        <taxon>Hymenobacteraceae</taxon>
        <taxon>Hymenobacter</taxon>
    </lineage>
</organism>
<keyword evidence="2" id="KW-1185">Reference proteome</keyword>
<protein>
    <submittedName>
        <fullName evidence="1">Uncharacterized protein</fullName>
    </submittedName>
</protein>
<accession>A0ABS8AZ70</accession>
<dbReference type="Proteomes" id="UP001165296">
    <property type="component" value="Unassembled WGS sequence"/>
</dbReference>
<dbReference type="EMBL" id="JAJADR010000015">
    <property type="protein sequence ID" value="MCB2411114.1"/>
    <property type="molecule type" value="Genomic_DNA"/>
</dbReference>
<gene>
    <name evidence="1" type="ORF">LGH74_24215</name>
</gene>
<dbReference type="RefSeq" id="WP_226180663.1">
    <property type="nucleotide sequence ID" value="NZ_JAJADR010000015.1"/>
</dbReference>
<proteinExistence type="predicted"/>
<comment type="caution">
    <text evidence="1">The sequence shown here is derived from an EMBL/GenBank/DDBJ whole genome shotgun (WGS) entry which is preliminary data.</text>
</comment>
<evidence type="ECO:0000313" key="1">
    <source>
        <dbReference type="EMBL" id="MCB2411114.1"/>
    </source>
</evidence>
<name>A0ABS8AZ70_9BACT</name>